<evidence type="ECO:0000313" key="7">
    <source>
        <dbReference type="EMBL" id="KAH0517123.1"/>
    </source>
</evidence>
<dbReference type="Gene3D" id="2.30.42.10">
    <property type="match status" value="1"/>
</dbReference>
<comment type="similarity">
    <text evidence="2">Belongs to the syntrophin family.</text>
</comment>
<dbReference type="InterPro" id="IPR015482">
    <property type="entry name" value="Syntrophin"/>
</dbReference>
<comment type="subcellular location">
    <subcellularLocation>
        <location evidence="1">Cytoplasm</location>
        <location evidence="1">Cytoskeleton</location>
    </subcellularLocation>
</comment>
<dbReference type="InterPro" id="IPR036034">
    <property type="entry name" value="PDZ_sf"/>
</dbReference>
<keyword evidence="4" id="KW-0009">Actin-binding</keyword>
<keyword evidence="5" id="KW-0206">Cytoskeleton</keyword>
<dbReference type="GO" id="GO:0016013">
    <property type="term" value="C:syntrophin complex"/>
    <property type="evidence" value="ECO:0007669"/>
    <property type="project" value="UniProtKB-ARBA"/>
</dbReference>
<evidence type="ECO:0000256" key="2">
    <source>
        <dbReference type="ARBA" id="ARBA00010798"/>
    </source>
</evidence>
<dbReference type="Proteomes" id="UP000710432">
    <property type="component" value="Unassembled WGS sequence"/>
</dbReference>
<dbReference type="PANTHER" id="PTHR10554:SF2">
    <property type="entry name" value="GAMMA-1-SYNTROPHIN"/>
    <property type="match status" value="1"/>
</dbReference>
<organism evidence="7 8">
    <name type="scientific">Microtus ochrogaster</name>
    <name type="common">Prairie vole</name>
    <dbReference type="NCBI Taxonomy" id="79684"/>
    <lineage>
        <taxon>Eukaryota</taxon>
        <taxon>Metazoa</taxon>
        <taxon>Chordata</taxon>
        <taxon>Craniata</taxon>
        <taxon>Vertebrata</taxon>
        <taxon>Euteleostomi</taxon>
        <taxon>Mammalia</taxon>
        <taxon>Eutheria</taxon>
        <taxon>Euarchontoglires</taxon>
        <taxon>Glires</taxon>
        <taxon>Rodentia</taxon>
        <taxon>Myomorpha</taxon>
        <taxon>Muroidea</taxon>
        <taxon>Cricetidae</taxon>
        <taxon>Arvicolinae</taxon>
        <taxon>Microtus</taxon>
    </lineage>
</organism>
<sequence>MLQEQDVLCVSGEPFYSGERTVTIRRQTVGGFGLSIKGGAEHNIPVVISKISKEQRAELSGLLFIGDAILQINGINVRKCRHEEVVQVLRNAGEEVTLTVSFLKRAPAFLKLPLNEDCACAPSDQSSGTSSPLCDSGLHLNYHPNNTDTLSCSSWPTSPGLRWEKRWCDLRLIPLLHARCSQYLPGTDLSWQNAFQVVAVDGVCSGIIQCLSTEDCMDWLQAIAANISSLTKHNDSDLLDRRKHCFTMQSECGEDFYFSVELESDLAQWERAFQTATFLEVERIQCKTYACVLESHLMGLTIDFSSGFICYDAATKPDADHSSPESIIISDVLILHQGNFMQQTETDAENYNQSKYRAMESKTIQAQVLLSLPLSA</sequence>
<dbReference type="CDD" id="cd06801">
    <property type="entry name" value="PDZ_syntrophin-like"/>
    <property type="match status" value="1"/>
</dbReference>
<dbReference type="SUPFAM" id="SSF50729">
    <property type="entry name" value="PH domain-like"/>
    <property type="match status" value="1"/>
</dbReference>
<gene>
    <name evidence="7" type="ORF">LTLLF_121545</name>
</gene>
<protein>
    <submittedName>
        <fullName evidence="7">Gamma-1-syntrophin</fullName>
    </submittedName>
</protein>
<dbReference type="EMBL" id="JAATJU010016900">
    <property type="protein sequence ID" value="KAH0517123.1"/>
    <property type="molecule type" value="Genomic_DNA"/>
</dbReference>
<dbReference type="FunFam" id="2.30.42.10:FF:000080">
    <property type="entry name" value="Syntrophin gamma 1"/>
    <property type="match status" value="1"/>
</dbReference>
<dbReference type="GO" id="GO:0005856">
    <property type="term" value="C:cytoskeleton"/>
    <property type="evidence" value="ECO:0007669"/>
    <property type="project" value="UniProtKB-SubCell"/>
</dbReference>
<evidence type="ECO:0000256" key="3">
    <source>
        <dbReference type="ARBA" id="ARBA00022490"/>
    </source>
</evidence>
<evidence type="ECO:0000259" key="6">
    <source>
        <dbReference type="PROSITE" id="PS50106"/>
    </source>
</evidence>
<evidence type="ECO:0000256" key="5">
    <source>
        <dbReference type="ARBA" id="ARBA00023212"/>
    </source>
</evidence>
<dbReference type="GO" id="GO:0005198">
    <property type="term" value="F:structural molecule activity"/>
    <property type="evidence" value="ECO:0007669"/>
    <property type="project" value="InterPro"/>
</dbReference>
<proteinExistence type="inferred from homology"/>
<dbReference type="SMART" id="SM00228">
    <property type="entry name" value="PDZ"/>
    <property type="match status" value="1"/>
</dbReference>
<dbReference type="InterPro" id="IPR001478">
    <property type="entry name" value="PDZ"/>
</dbReference>
<evidence type="ECO:0000313" key="8">
    <source>
        <dbReference type="Proteomes" id="UP000710432"/>
    </source>
</evidence>
<reference evidence="7" key="1">
    <citation type="submission" date="2020-03" db="EMBL/GenBank/DDBJ databases">
        <title>Studies in the Genomics of Life Span.</title>
        <authorList>
            <person name="Glass D."/>
        </authorList>
    </citation>
    <scope>NUCLEOTIDE SEQUENCE</scope>
    <source>
        <strain evidence="7">LTLLF</strain>
        <tissue evidence="7">Muscle</tissue>
    </source>
</reference>
<comment type="caution">
    <text evidence="7">The sequence shown here is derived from an EMBL/GenBank/DDBJ whole genome shotgun (WGS) entry which is preliminary data.</text>
</comment>
<dbReference type="CDD" id="cd00821">
    <property type="entry name" value="PH"/>
    <property type="match status" value="1"/>
</dbReference>
<dbReference type="PANTHER" id="PTHR10554">
    <property type="entry name" value="SYNTROPHIN"/>
    <property type="match status" value="1"/>
</dbReference>
<accession>A0A8J6GUL9</accession>
<dbReference type="Pfam" id="PF00595">
    <property type="entry name" value="PDZ"/>
    <property type="match status" value="1"/>
</dbReference>
<dbReference type="PROSITE" id="PS50106">
    <property type="entry name" value="PDZ"/>
    <property type="match status" value="1"/>
</dbReference>
<name>A0A8J6GUL9_MICOH</name>
<evidence type="ECO:0000256" key="4">
    <source>
        <dbReference type="ARBA" id="ARBA00023203"/>
    </source>
</evidence>
<evidence type="ECO:0000256" key="1">
    <source>
        <dbReference type="ARBA" id="ARBA00004245"/>
    </source>
</evidence>
<dbReference type="GO" id="GO:0003779">
    <property type="term" value="F:actin binding"/>
    <property type="evidence" value="ECO:0007669"/>
    <property type="project" value="UniProtKB-KW"/>
</dbReference>
<keyword evidence="3" id="KW-0963">Cytoplasm</keyword>
<dbReference type="SUPFAM" id="SSF50156">
    <property type="entry name" value="PDZ domain-like"/>
    <property type="match status" value="1"/>
</dbReference>
<feature type="domain" description="PDZ" evidence="6">
    <location>
        <begin position="21"/>
        <end position="104"/>
    </location>
</feature>
<dbReference type="AlphaFoldDB" id="A0A8J6GUL9"/>